<feature type="binding site" evidence="11">
    <location>
        <position position="187"/>
    </location>
    <ligand>
        <name>L-tyrosine</name>
        <dbReference type="ChEBI" id="CHEBI:58315"/>
    </ligand>
</feature>
<dbReference type="InterPro" id="IPR002307">
    <property type="entry name" value="Tyr-tRNA-ligase"/>
</dbReference>
<comment type="subcellular location">
    <subcellularLocation>
        <location evidence="1 11">Cytoplasm</location>
    </subcellularLocation>
</comment>
<evidence type="ECO:0000256" key="9">
    <source>
        <dbReference type="ARBA" id="ARBA00048248"/>
    </source>
</evidence>
<gene>
    <name evidence="11" type="primary">tyrS</name>
    <name evidence="14" type="ORF">SAMN05661099_3337</name>
</gene>
<dbReference type="InterPro" id="IPR024088">
    <property type="entry name" value="Tyr-tRNA-ligase_bac-type"/>
</dbReference>
<dbReference type="InterPro" id="IPR054608">
    <property type="entry name" value="SYY-like_C"/>
</dbReference>
<evidence type="ECO:0000256" key="6">
    <source>
        <dbReference type="ARBA" id="ARBA00022884"/>
    </source>
</evidence>
<dbReference type="InterPro" id="IPR014729">
    <property type="entry name" value="Rossmann-like_a/b/a_fold"/>
</dbReference>
<feature type="domain" description="Tyrosine--tRNA ligase SYY-like C-terminal" evidence="13">
    <location>
        <begin position="358"/>
        <end position="442"/>
    </location>
</feature>
<dbReference type="Gene3D" id="3.10.290.10">
    <property type="entry name" value="RNA-binding S4 domain"/>
    <property type="match status" value="1"/>
</dbReference>
<comment type="subunit">
    <text evidence="11">Homodimer.</text>
</comment>
<dbReference type="EC" id="6.1.1.1" evidence="11"/>
<feature type="binding site" evidence="11">
    <location>
        <position position="50"/>
    </location>
    <ligand>
        <name>L-tyrosine</name>
        <dbReference type="ChEBI" id="CHEBI:58315"/>
    </ligand>
</feature>
<sequence>MPGFCQFCYICRKNNIARMNFVEELRWRGMLHDIMPGTEEELNKGQTSGYIGFDPTADSLHVGHLTQIMTLIHFQRAGHKPFALVGGATGMVGDPSGKSAERNLLSEDVLNHNVRCLEGQLKKFLDFDCGAKSAEMVNNYDWFKNFTFLDFIRDVGKHITVNYMMAKDSVKKRLEGETGMSFTEFSYQLVQGYDFYYLWKEKNCLVQMGGSDQWGNIVTGTEMIRRKASGTAYAITTQLIKKADGTKFGKTESGAVWLDPAKTSPYKFYQFWLNTTDADAKSWIRIFTLKSQQEIENLEADHDQAPHLRILQKALAEEITVRSHSEEALQTALKTSEFLFGGGSLEFLNGLNKEQVLDVFEGLPQFTISTAELAAGINVTDLLAEKTTVFPSKGEARKMITGGGVSVNKQKVDDPAHSLTTSDLINNRFLVAQKGKKNYFLIISE</sequence>
<dbReference type="AlphaFoldDB" id="A0A1T5EZX8"/>
<reference evidence="15" key="1">
    <citation type="submission" date="2017-02" db="EMBL/GenBank/DDBJ databases">
        <authorList>
            <person name="Varghese N."/>
            <person name="Submissions S."/>
        </authorList>
    </citation>
    <scope>NUCLEOTIDE SEQUENCE [LARGE SCALE GENOMIC DNA]</scope>
    <source>
        <strain evidence="15">DSM 22385</strain>
    </source>
</reference>
<evidence type="ECO:0000256" key="8">
    <source>
        <dbReference type="ARBA" id="ARBA00023146"/>
    </source>
</evidence>
<dbReference type="InterPro" id="IPR036986">
    <property type="entry name" value="S4_RNA-bd_sf"/>
</dbReference>
<dbReference type="CDD" id="cd00805">
    <property type="entry name" value="TyrRS_core"/>
    <property type="match status" value="1"/>
</dbReference>
<dbReference type="Gene3D" id="3.40.50.620">
    <property type="entry name" value="HUPs"/>
    <property type="match status" value="1"/>
</dbReference>
<protein>
    <recommendedName>
        <fullName evidence="11">Tyrosine--tRNA ligase</fullName>
        <ecNumber evidence="11">6.1.1.1</ecNumber>
    </recommendedName>
    <alternativeName>
        <fullName evidence="11">Tyrosyl-tRNA synthetase</fullName>
        <shortName evidence="11">TyrRS</shortName>
    </alternativeName>
</protein>
<feature type="binding site" evidence="11">
    <location>
        <position position="191"/>
    </location>
    <ligand>
        <name>L-tyrosine</name>
        <dbReference type="ChEBI" id="CHEBI:58315"/>
    </ligand>
</feature>
<evidence type="ECO:0000256" key="3">
    <source>
        <dbReference type="ARBA" id="ARBA00022598"/>
    </source>
</evidence>
<dbReference type="CDD" id="cd00165">
    <property type="entry name" value="S4"/>
    <property type="match status" value="1"/>
</dbReference>
<keyword evidence="8 11" id="KW-0030">Aminoacyl-tRNA synthetase</keyword>
<keyword evidence="7 11" id="KW-0648">Protein biosynthesis</keyword>
<dbReference type="FunFam" id="1.10.240.10:FF:000001">
    <property type="entry name" value="Tyrosine--tRNA ligase"/>
    <property type="match status" value="1"/>
</dbReference>
<dbReference type="Pfam" id="PF00579">
    <property type="entry name" value="tRNA-synt_1b"/>
    <property type="match status" value="1"/>
</dbReference>
<keyword evidence="4 11" id="KW-0547">Nucleotide-binding</keyword>
<evidence type="ECO:0000313" key="15">
    <source>
        <dbReference type="Proteomes" id="UP000189981"/>
    </source>
</evidence>
<dbReference type="SUPFAM" id="SSF55174">
    <property type="entry name" value="Alpha-L RNA-binding motif"/>
    <property type="match status" value="1"/>
</dbReference>
<keyword evidence="6 12" id="KW-0694">RNA-binding</keyword>
<dbReference type="EMBL" id="FUYR01000005">
    <property type="protein sequence ID" value="SKB89429.1"/>
    <property type="molecule type" value="Genomic_DNA"/>
</dbReference>
<dbReference type="InterPro" id="IPR002305">
    <property type="entry name" value="aa-tRNA-synth_Ic"/>
</dbReference>
<evidence type="ECO:0000256" key="11">
    <source>
        <dbReference type="HAMAP-Rule" id="MF_02006"/>
    </source>
</evidence>
<evidence type="ECO:0000256" key="2">
    <source>
        <dbReference type="ARBA" id="ARBA00022490"/>
    </source>
</evidence>
<evidence type="ECO:0000256" key="4">
    <source>
        <dbReference type="ARBA" id="ARBA00022741"/>
    </source>
</evidence>
<dbReference type="GO" id="GO:0006437">
    <property type="term" value="P:tyrosyl-tRNA aminoacylation"/>
    <property type="evidence" value="ECO:0007669"/>
    <property type="project" value="UniProtKB-UniRule"/>
</dbReference>
<comment type="similarity">
    <text evidence="10 11">Belongs to the class-I aminoacyl-tRNA synthetase family. TyrS type 1 subfamily.</text>
</comment>
<dbReference type="InterPro" id="IPR001412">
    <property type="entry name" value="aa-tRNA-synth_I_CS"/>
</dbReference>
<dbReference type="PROSITE" id="PS50889">
    <property type="entry name" value="S4"/>
    <property type="match status" value="1"/>
</dbReference>
<dbReference type="SUPFAM" id="SSF52374">
    <property type="entry name" value="Nucleotidylyl transferase"/>
    <property type="match status" value="1"/>
</dbReference>
<keyword evidence="5 11" id="KW-0067">ATP-binding</keyword>
<dbReference type="GO" id="GO:0004831">
    <property type="term" value="F:tyrosine-tRNA ligase activity"/>
    <property type="evidence" value="ECO:0007669"/>
    <property type="project" value="UniProtKB-UniRule"/>
</dbReference>
<dbReference type="GO" id="GO:0003723">
    <property type="term" value="F:RNA binding"/>
    <property type="evidence" value="ECO:0007669"/>
    <property type="project" value="UniProtKB-KW"/>
</dbReference>
<keyword evidence="2 11" id="KW-0963">Cytoplasm</keyword>
<dbReference type="PROSITE" id="PS00178">
    <property type="entry name" value="AA_TRNA_LIGASE_I"/>
    <property type="match status" value="1"/>
</dbReference>
<accession>A0A1T5EZX8</accession>
<feature type="short sequence motif" description="'HIGH' region" evidence="11">
    <location>
        <begin position="55"/>
        <end position="64"/>
    </location>
</feature>
<evidence type="ECO:0000256" key="12">
    <source>
        <dbReference type="PROSITE-ProRule" id="PRU00182"/>
    </source>
</evidence>
<dbReference type="STRING" id="572036.SAMN05661099_3337"/>
<proteinExistence type="inferred from homology"/>
<dbReference type="HAMAP" id="MF_02006">
    <property type="entry name" value="Tyr_tRNA_synth_type1"/>
    <property type="match status" value="1"/>
</dbReference>
<feature type="binding site" evidence="11">
    <location>
        <position position="250"/>
    </location>
    <ligand>
        <name>ATP</name>
        <dbReference type="ChEBI" id="CHEBI:30616"/>
    </ligand>
</feature>
<comment type="function">
    <text evidence="11">Catalyzes the attachment of tyrosine to tRNA(Tyr) in a two-step reaction: tyrosine is first activated by ATP to form Tyr-AMP and then transferred to the acceptor end of tRNA(Tyr).</text>
</comment>
<evidence type="ECO:0000256" key="1">
    <source>
        <dbReference type="ARBA" id="ARBA00004496"/>
    </source>
</evidence>
<dbReference type="PRINTS" id="PR01040">
    <property type="entry name" value="TRNASYNTHTYR"/>
</dbReference>
<dbReference type="GO" id="GO:0005829">
    <property type="term" value="C:cytosol"/>
    <property type="evidence" value="ECO:0007669"/>
    <property type="project" value="TreeGrafter"/>
</dbReference>
<keyword evidence="15" id="KW-1185">Reference proteome</keyword>
<dbReference type="GO" id="GO:0005524">
    <property type="term" value="F:ATP binding"/>
    <property type="evidence" value="ECO:0007669"/>
    <property type="project" value="UniProtKB-UniRule"/>
</dbReference>
<evidence type="ECO:0000259" key="13">
    <source>
        <dbReference type="Pfam" id="PF22421"/>
    </source>
</evidence>
<dbReference type="NCBIfam" id="TIGR00234">
    <property type="entry name" value="tyrS"/>
    <property type="match status" value="1"/>
</dbReference>
<evidence type="ECO:0000313" key="14">
    <source>
        <dbReference type="EMBL" id="SKB89429.1"/>
    </source>
</evidence>
<evidence type="ECO:0000256" key="10">
    <source>
        <dbReference type="ARBA" id="ARBA00060965"/>
    </source>
</evidence>
<evidence type="ECO:0000256" key="7">
    <source>
        <dbReference type="ARBA" id="ARBA00022917"/>
    </source>
</evidence>
<keyword evidence="3 11" id="KW-0436">Ligase</keyword>
<feature type="short sequence motif" description="'KMSKS' region" evidence="11">
    <location>
        <begin position="247"/>
        <end position="251"/>
    </location>
</feature>
<dbReference type="PANTHER" id="PTHR11766">
    <property type="entry name" value="TYROSYL-TRNA SYNTHETASE"/>
    <property type="match status" value="1"/>
</dbReference>
<dbReference type="FunFam" id="3.40.50.620:FF:000008">
    <property type="entry name" value="Tyrosine--tRNA ligase"/>
    <property type="match status" value="1"/>
</dbReference>
<comment type="catalytic activity">
    <reaction evidence="9 11">
        <text>tRNA(Tyr) + L-tyrosine + ATP = L-tyrosyl-tRNA(Tyr) + AMP + diphosphate + H(+)</text>
        <dbReference type="Rhea" id="RHEA:10220"/>
        <dbReference type="Rhea" id="RHEA-COMP:9706"/>
        <dbReference type="Rhea" id="RHEA-COMP:9707"/>
        <dbReference type="ChEBI" id="CHEBI:15378"/>
        <dbReference type="ChEBI" id="CHEBI:30616"/>
        <dbReference type="ChEBI" id="CHEBI:33019"/>
        <dbReference type="ChEBI" id="CHEBI:58315"/>
        <dbReference type="ChEBI" id="CHEBI:78442"/>
        <dbReference type="ChEBI" id="CHEBI:78536"/>
        <dbReference type="ChEBI" id="CHEBI:456215"/>
        <dbReference type="EC" id="6.1.1.1"/>
    </reaction>
</comment>
<dbReference type="Pfam" id="PF22421">
    <property type="entry name" value="SYY_C-terminal"/>
    <property type="match status" value="1"/>
</dbReference>
<evidence type="ECO:0000256" key="5">
    <source>
        <dbReference type="ARBA" id="ARBA00022840"/>
    </source>
</evidence>
<dbReference type="InterPro" id="IPR024107">
    <property type="entry name" value="Tyr-tRNA-ligase_bac_1"/>
</dbReference>
<dbReference type="PANTHER" id="PTHR11766:SF0">
    <property type="entry name" value="TYROSINE--TRNA LIGASE, MITOCHONDRIAL"/>
    <property type="match status" value="1"/>
</dbReference>
<organism evidence="14 15">
    <name type="scientific">Daejeonella lutea</name>
    <dbReference type="NCBI Taxonomy" id="572036"/>
    <lineage>
        <taxon>Bacteria</taxon>
        <taxon>Pseudomonadati</taxon>
        <taxon>Bacteroidota</taxon>
        <taxon>Sphingobacteriia</taxon>
        <taxon>Sphingobacteriales</taxon>
        <taxon>Sphingobacteriaceae</taxon>
        <taxon>Daejeonella</taxon>
    </lineage>
</organism>
<dbReference type="GO" id="GO:0042803">
    <property type="term" value="F:protein homodimerization activity"/>
    <property type="evidence" value="ECO:0007669"/>
    <property type="project" value="UniProtKB-ARBA"/>
</dbReference>
<dbReference type="Proteomes" id="UP000189981">
    <property type="component" value="Unassembled WGS sequence"/>
</dbReference>
<dbReference type="Gene3D" id="1.10.240.10">
    <property type="entry name" value="Tyrosyl-Transfer RNA Synthetase"/>
    <property type="match status" value="1"/>
</dbReference>
<name>A0A1T5EZX8_9SPHI</name>